<reference evidence="2 3" key="1">
    <citation type="journal article" date="2021" name="Elife">
        <title>Chloroplast acquisition without the gene transfer in kleptoplastic sea slugs, Plakobranchus ocellatus.</title>
        <authorList>
            <person name="Maeda T."/>
            <person name="Takahashi S."/>
            <person name="Yoshida T."/>
            <person name="Shimamura S."/>
            <person name="Takaki Y."/>
            <person name="Nagai Y."/>
            <person name="Toyoda A."/>
            <person name="Suzuki Y."/>
            <person name="Arimoto A."/>
            <person name="Ishii H."/>
            <person name="Satoh N."/>
            <person name="Nishiyama T."/>
            <person name="Hasebe M."/>
            <person name="Maruyama T."/>
            <person name="Minagawa J."/>
            <person name="Obokata J."/>
            <person name="Shigenobu S."/>
        </authorList>
    </citation>
    <scope>NUCLEOTIDE SEQUENCE [LARGE SCALE GENOMIC DNA]</scope>
</reference>
<dbReference type="Proteomes" id="UP000762676">
    <property type="component" value="Unassembled WGS sequence"/>
</dbReference>
<sequence length="105" mass="11904">MNDILQERIPNPPPSPPTTPVHPPISSSTFSYLYILDDEEISKSRYRQTDQPIQNFSQHQCADTRNMDGYSSRSVRNRHGVSYRDQVVCTACLNDRAFASNAPTC</sequence>
<feature type="region of interest" description="Disordered" evidence="1">
    <location>
        <begin position="1"/>
        <end position="25"/>
    </location>
</feature>
<proteinExistence type="predicted"/>
<evidence type="ECO:0000313" key="3">
    <source>
        <dbReference type="Proteomes" id="UP000762676"/>
    </source>
</evidence>
<evidence type="ECO:0000256" key="1">
    <source>
        <dbReference type="SAM" id="MobiDB-lite"/>
    </source>
</evidence>
<feature type="compositionally biased region" description="Pro residues" evidence="1">
    <location>
        <begin position="10"/>
        <end position="23"/>
    </location>
</feature>
<keyword evidence="3" id="KW-1185">Reference proteome</keyword>
<protein>
    <submittedName>
        <fullName evidence="2">Uncharacterized protein</fullName>
    </submittedName>
</protein>
<organism evidence="2 3">
    <name type="scientific">Elysia marginata</name>
    <dbReference type="NCBI Taxonomy" id="1093978"/>
    <lineage>
        <taxon>Eukaryota</taxon>
        <taxon>Metazoa</taxon>
        <taxon>Spiralia</taxon>
        <taxon>Lophotrochozoa</taxon>
        <taxon>Mollusca</taxon>
        <taxon>Gastropoda</taxon>
        <taxon>Heterobranchia</taxon>
        <taxon>Euthyneura</taxon>
        <taxon>Panpulmonata</taxon>
        <taxon>Sacoglossa</taxon>
        <taxon>Placobranchoidea</taxon>
        <taxon>Plakobranchidae</taxon>
        <taxon>Elysia</taxon>
    </lineage>
</organism>
<evidence type="ECO:0000313" key="2">
    <source>
        <dbReference type="EMBL" id="GFR58969.1"/>
    </source>
</evidence>
<comment type="caution">
    <text evidence="2">The sequence shown here is derived from an EMBL/GenBank/DDBJ whole genome shotgun (WGS) entry which is preliminary data.</text>
</comment>
<gene>
    <name evidence="2" type="ORF">ElyMa_005373900</name>
</gene>
<dbReference type="EMBL" id="BMAT01010699">
    <property type="protein sequence ID" value="GFR58969.1"/>
    <property type="molecule type" value="Genomic_DNA"/>
</dbReference>
<dbReference type="AlphaFoldDB" id="A0AAV4EDR4"/>
<accession>A0AAV4EDR4</accession>
<name>A0AAV4EDR4_9GAST</name>